<evidence type="ECO:0000313" key="4">
    <source>
        <dbReference type="EMBL" id="SMD10123.1"/>
    </source>
</evidence>
<dbReference type="RefSeq" id="WP_143446498.1">
    <property type="nucleotide sequence ID" value="NZ_FWXV01000003.1"/>
</dbReference>
<keyword evidence="2" id="KW-0067">ATP-binding</keyword>
<dbReference type="AlphaFoldDB" id="A0A1Y5XPL4"/>
<feature type="domain" description="NACHT" evidence="3">
    <location>
        <begin position="272"/>
        <end position="604"/>
    </location>
</feature>
<dbReference type="Pfam" id="PF05729">
    <property type="entry name" value="NACHT"/>
    <property type="match status" value="1"/>
</dbReference>
<dbReference type="SUPFAM" id="SSF52540">
    <property type="entry name" value="P-loop containing nucleoside triphosphate hydrolases"/>
    <property type="match status" value="1"/>
</dbReference>
<organism evidence="4 5">
    <name type="scientific">Kibdelosporangium aridum</name>
    <dbReference type="NCBI Taxonomy" id="2030"/>
    <lineage>
        <taxon>Bacteria</taxon>
        <taxon>Bacillati</taxon>
        <taxon>Actinomycetota</taxon>
        <taxon>Actinomycetes</taxon>
        <taxon>Pseudonocardiales</taxon>
        <taxon>Pseudonocardiaceae</taxon>
        <taxon>Kibdelosporangium</taxon>
    </lineage>
</organism>
<dbReference type="InterPro" id="IPR027417">
    <property type="entry name" value="P-loop_NTPase"/>
</dbReference>
<keyword evidence="1" id="KW-0547">Nucleotide-binding</keyword>
<dbReference type="SUPFAM" id="SSF52058">
    <property type="entry name" value="L domain-like"/>
    <property type="match status" value="1"/>
</dbReference>
<dbReference type="InterPro" id="IPR032675">
    <property type="entry name" value="LRR_dom_sf"/>
</dbReference>
<dbReference type="InterPro" id="IPR054547">
    <property type="entry name" value="NNH1"/>
</dbReference>
<sequence length="1076" mass="119583">MTDALRLAQSLIKPVAQAVISDRRQRANRSLPLAELINVTVFDDYKRRKLNREIEAMCDAVAERLEAFYSDEWSGLEDAERRLAVESVVDAFAKADLSDDAFFEVDADPVKLARRLRSTMPRTPPMSAAGEALYDRLLAESCTIYAQIAVHLASFTPRGIAESLARMSKLRNQVEQLLDRLPMRSLDAPAGTDQDEEFLRRYLDFVSTTLDHIELFGVHTRNFRTRTSLSVAYVSLSVAVDNRRASLSSAIAGENLPETNTLRVEQALAGSTRTLLTGEPGSGKTTLLQWLAIAAARGAFKADLARWNGLVPFFVRLRSYTGSRMPSPEQFLDSCPFAALTPPGWVHRVLTDGQALLLVDGVDELPVPERNAVRDWLRTLVQTYPENKIVVTARPAAATPAWLQHEGFTPAALERMSNRDVRELIAYWHAAVRSAGHLPCQEHELPGYERALLAKLETSTPLQTLATNPLLCSLLCALNLDQHTALPPDRMGIYAAALDMLLERRDVERRIASEVSLSIRNKLHLLQYLAWRLSLNNRTELAKKDAVQRITERLATMSMPTGQAESIVDHLLQRSGVIREPAVDKIDFVHRTFQEYLTAAEAAEHGDVGLLIDRAHLDAWRETVILAAGHANKPVRHELLSGLLDRADEEPRNARTLRLLAAACLETAGPLDADLRARVEECLAKLVPPRRSAEARSLAAVGRILLKHVPDDISAMTEAQTKATIEAIAWVGDDEALAILSKYARRAPHSLHRSFAELAKYFDPRKFADLVIAHLAGFLDDPWIYGRAELEAVRRVAGLQHIGYLWLDDVDSLTELSSLPSIRSLWVSGAITDVAPLVRHPEIERLVVWSSGTLTGLETLAQLPALTELILGHRGFPDIEFARSLPALTELWLRDLDAVTDFSPLEALTSLTHLDIETPKTLTSLQPLQNLPHLTHLTLRGPVPPPGGLRGVATSLPRLKKLALYESSWVRDVESIELFEQLQHLTVYSTRLSSIVPLRLAPHLRVVDLDCPLVDNLSPLGAMPKLEKVYIRDPLTKLDPVALPNKDAIAYVLDVHAARRWRRVPGQAARIKTASH</sequence>
<dbReference type="Pfam" id="PF22733">
    <property type="entry name" value="NNH1"/>
    <property type="match status" value="1"/>
</dbReference>
<evidence type="ECO:0000313" key="5">
    <source>
        <dbReference type="Proteomes" id="UP000192674"/>
    </source>
</evidence>
<gene>
    <name evidence="4" type="ORF">SAMN05661093_04570</name>
</gene>
<name>A0A1Y5XPL4_KIBAR</name>
<evidence type="ECO:0000256" key="2">
    <source>
        <dbReference type="ARBA" id="ARBA00022840"/>
    </source>
</evidence>
<dbReference type="InterPro" id="IPR007111">
    <property type="entry name" value="NACHT_NTPase"/>
</dbReference>
<proteinExistence type="predicted"/>
<dbReference type="Proteomes" id="UP000192674">
    <property type="component" value="Unassembled WGS sequence"/>
</dbReference>
<dbReference type="Gene3D" id="3.40.50.300">
    <property type="entry name" value="P-loop containing nucleotide triphosphate hydrolases"/>
    <property type="match status" value="1"/>
</dbReference>
<dbReference type="EMBL" id="FWXV01000003">
    <property type="protein sequence ID" value="SMD10123.1"/>
    <property type="molecule type" value="Genomic_DNA"/>
</dbReference>
<dbReference type="GO" id="GO:0005524">
    <property type="term" value="F:ATP binding"/>
    <property type="evidence" value="ECO:0007669"/>
    <property type="project" value="UniProtKB-KW"/>
</dbReference>
<dbReference type="OrthoDB" id="135105at2"/>
<protein>
    <submittedName>
        <fullName evidence="4">NACHT domain-containing protein</fullName>
    </submittedName>
</protein>
<dbReference type="Gene3D" id="3.80.10.10">
    <property type="entry name" value="Ribonuclease Inhibitor"/>
    <property type="match status" value="1"/>
</dbReference>
<evidence type="ECO:0000256" key="1">
    <source>
        <dbReference type="ARBA" id="ARBA00022741"/>
    </source>
</evidence>
<dbReference type="PANTHER" id="PTHR46844:SF1">
    <property type="entry name" value="SLR5058 PROTEIN"/>
    <property type="match status" value="1"/>
</dbReference>
<keyword evidence="5" id="KW-1185">Reference proteome</keyword>
<accession>A0A1Y5XPL4</accession>
<evidence type="ECO:0000259" key="3">
    <source>
        <dbReference type="PROSITE" id="PS50837"/>
    </source>
</evidence>
<dbReference type="PANTHER" id="PTHR46844">
    <property type="entry name" value="SLR5058 PROTEIN"/>
    <property type="match status" value="1"/>
</dbReference>
<reference evidence="4 5" key="1">
    <citation type="submission" date="2017-04" db="EMBL/GenBank/DDBJ databases">
        <authorList>
            <person name="Afonso C.L."/>
            <person name="Miller P.J."/>
            <person name="Scott M.A."/>
            <person name="Spackman E."/>
            <person name="Goraichik I."/>
            <person name="Dimitrov K.M."/>
            <person name="Suarez D.L."/>
            <person name="Swayne D.E."/>
        </authorList>
    </citation>
    <scope>NUCLEOTIDE SEQUENCE [LARGE SCALE GENOMIC DNA]</scope>
    <source>
        <strain evidence="4 5">DSM 43828</strain>
    </source>
</reference>
<dbReference type="PROSITE" id="PS50837">
    <property type="entry name" value="NACHT"/>
    <property type="match status" value="1"/>
</dbReference>